<dbReference type="GO" id="GO:0009063">
    <property type="term" value="P:amino acid catabolic process"/>
    <property type="evidence" value="ECO:0007669"/>
    <property type="project" value="TreeGrafter"/>
</dbReference>
<dbReference type="EnsemblPlants" id="TuG1812G0700004511.01.T02">
    <property type="protein sequence ID" value="TuG1812G0700004511.01.T02"/>
    <property type="gene ID" value="TuG1812G0700004511.01"/>
</dbReference>
<evidence type="ECO:0000256" key="1">
    <source>
        <dbReference type="ARBA" id="ARBA00004305"/>
    </source>
</evidence>
<dbReference type="SUPFAM" id="SSF52402">
    <property type="entry name" value="Adenine nucleotide alpha hydrolases-like"/>
    <property type="match status" value="1"/>
</dbReference>
<dbReference type="Gramene" id="TuG1812G0700004511.01.T02">
    <property type="protein sequence ID" value="TuG1812G0700004511.01.T02"/>
    <property type="gene ID" value="TuG1812G0700004511.01"/>
</dbReference>
<evidence type="ECO:0000256" key="4">
    <source>
        <dbReference type="ARBA" id="ARBA00022982"/>
    </source>
</evidence>
<dbReference type="Pfam" id="PF01012">
    <property type="entry name" value="ETF"/>
    <property type="match status" value="1"/>
</dbReference>
<feature type="region of interest" description="Disordered" evidence="5">
    <location>
        <begin position="1"/>
        <end position="33"/>
    </location>
</feature>
<reference evidence="7" key="2">
    <citation type="submission" date="2018-03" db="EMBL/GenBank/DDBJ databases">
        <title>The Triticum urartu genome reveals the dynamic nature of wheat genome evolution.</title>
        <authorList>
            <person name="Ling H."/>
            <person name="Ma B."/>
            <person name="Shi X."/>
            <person name="Liu H."/>
            <person name="Dong L."/>
            <person name="Sun H."/>
            <person name="Cao Y."/>
            <person name="Gao Q."/>
            <person name="Zheng S."/>
            <person name="Li Y."/>
            <person name="Yu Y."/>
            <person name="Du H."/>
            <person name="Qi M."/>
            <person name="Li Y."/>
            <person name="Yu H."/>
            <person name="Cui Y."/>
            <person name="Wang N."/>
            <person name="Chen C."/>
            <person name="Wu H."/>
            <person name="Zhao Y."/>
            <person name="Zhang J."/>
            <person name="Li Y."/>
            <person name="Zhou W."/>
            <person name="Zhang B."/>
            <person name="Hu W."/>
            <person name="Eijk M."/>
            <person name="Tang J."/>
            <person name="Witsenboer H."/>
            <person name="Zhao S."/>
            <person name="Li Z."/>
            <person name="Zhang A."/>
            <person name="Wang D."/>
            <person name="Liang C."/>
        </authorList>
    </citation>
    <scope>NUCLEOTIDE SEQUENCE [LARGE SCALE GENOMIC DNA]</scope>
    <source>
        <strain evidence="7">cv. G1812</strain>
    </source>
</reference>
<dbReference type="PANTHER" id="PTHR21294">
    <property type="entry name" value="ELECTRON TRANSFER FLAVOPROTEIN BETA-SUBUNIT"/>
    <property type="match status" value="1"/>
</dbReference>
<dbReference type="InterPro" id="IPR012255">
    <property type="entry name" value="ETF_b"/>
</dbReference>
<evidence type="ECO:0000313" key="8">
    <source>
        <dbReference type="Proteomes" id="UP000015106"/>
    </source>
</evidence>
<organism evidence="7 8">
    <name type="scientific">Triticum urartu</name>
    <name type="common">Red wild einkorn</name>
    <name type="synonym">Crithodium urartu</name>
    <dbReference type="NCBI Taxonomy" id="4572"/>
    <lineage>
        <taxon>Eukaryota</taxon>
        <taxon>Viridiplantae</taxon>
        <taxon>Streptophyta</taxon>
        <taxon>Embryophyta</taxon>
        <taxon>Tracheophyta</taxon>
        <taxon>Spermatophyta</taxon>
        <taxon>Magnoliopsida</taxon>
        <taxon>Liliopsida</taxon>
        <taxon>Poales</taxon>
        <taxon>Poaceae</taxon>
        <taxon>BOP clade</taxon>
        <taxon>Pooideae</taxon>
        <taxon>Triticodae</taxon>
        <taxon>Triticeae</taxon>
        <taxon>Triticinae</taxon>
        <taxon>Triticum</taxon>
    </lineage>
</organism>
<keyword evidence="4" id="KW-0249">Electron transport</keyword>
<sequence length="153" mass="16259">SPPPVHLQSRHRHPPPPPQATSPNPITTGDLPPLLLNPTQSRFDSVQRRIPSYIAAAAMNPFCEIAVEEALRLRKAGAASEVVAATVGPAQAADTLRTALAMGVDRAVHVLHDPDPDPARPLLPLAVAKIIRALTLQETPGLLILDKQSAPSR</sequence>
<dbReference type="GO" id="GO:0033539">
    <property type="term" value="P:fatty acid beta-oxidation using acyl-CoA dehydrogenase"/>
    <property type="evidence" value="ECO:0007669"/>
    <property type="project" value="TreeGrafter"/>
</dbReference>
<dbReference type="InterPro" id="IPR014730">
    <property type="entry name" value="ETF_a/b_N"/>
</dbReference>
<dbReference type="Proteomes" id="UP000015106">
    <property type="component" value="Chromosome 7"/>
</dbReference>
<keyword evidence="8" id="KW-1185">Reference proteome</keyword>
<proteinExistence type="inferred from homology"/>
<evidence type="ECO:0000259" key="6">
    <source>
        <dbReference type="Pfam" id="PF01012"/>
    </source>
</evidence>
<accession>A0A8R7V7T7</accession>
<dbReference type="PANTHER" id="PTHR21294:SF8">
    <property type="entry name" value="ELECTRON TRANSFER FLAVOPROTEIN SUBUNIT BETA"/>
    <property type="match status" value="1"/>
</dbReference>
<comment type="subcellular location">
    <subcellularLocation>
        <location evidence="1">Mitochondrion matrix</location>
    </subcellularLocation>
</comment>
<evidence type="ECO:0000256" key="5">
    <source>
        <dbReference type="SAM" id="MobiDB-lite"/>
    </source>
</evidence>
<keyword evidence="3" id="KW-0813">Transport</keyword>
<dbReference type="GO" id="GO:0009055">
    <property type="term" value="F:electron transfer activity"/>
    <property type="evidence" value="ECO:0007669"/>
    <property type="project" value="InterPro"/>
</dbReference>
<evidence type="ECO:0000313" key="7">
    <source>
        <dbReference type="EnsemblPlants" id="TuG1812G0700004511.01.T02"/>
    </source>
</evidence>
<name>A0A8R7V7T7_TRIUA</name>
<dbReference type="Gene3D" id="3.40.50.620">
    <property type="entry name" value="HUPs"/>
    <property type="match status" value="1"/>
</dbReference>
<dbReference type="InterPro" id="IPR014729">
    <property type="entry name" value="Rossmann-like_a/b/a_fold"/>
</dbReference>
<reference evidence="8" key="1">
    <citation type="journal article" date="2013" name="Nature">
        <title>Draft genome of the wheat A-genome progenitor Triticum urartu.</title>
        <authorList>
            <person name="Ling H.Q."/>
            <person name="Zhao S."/>
            <person name="Liu D."/>
            <person name="Wang J."/>
            <person name="Sun H."/>
            <person name="Zhang C."/>
            <person name="Fan H."/>
            <person name="Li D."/>
            <person name="Dong L."/>
            <person name="Tao Y."/>
            <person name="Gao C."/>
            <person name="Wu H."/>
            <person name="Li Y."/>
            <person name="Cui Y."/>
            <person name="Guo X."/>
            <person name="Zheng S."/>
            <person name="Wang B."/>
            <person name="Yu K."/>
            <person name="Liang Q."/>
            <person name="Yang W."/>
            <person name="Lou X."/>
            <person name="Chen J."/>
            <person name="Feng M."/>
            <person name="Jian J."/>
            <person name="Zhang X."/>
            <person name="Luo G."/>
            <person name="Jiang Y."/>
            <person name="Liu J."/>
            <person name="Wang Z."/>
            <person name="Sha Y."/>
            <person name="Zhang B."/>
            <person name="Wu H."/>
            <person name="Tang D."/>
            <person name="Shen Q."/>
            <person name="Xue P."/>
            <person name="Zou S."/>
            <person name="Wang X."/>
            <person name="Liu X."/>
            <person name="Wang F."/>
            <person name="Yang Y."/>
            <person name="An X."/>
            <person name="Dong Z."/>
            <person name="Zhang K."/>
            <person name="Zhang X."/>
            <person name="Luo M.C."/>
            <person name="Dvorak J."/>
            <person name="Tong Y."/>
            <person name="Wang J."/>
            <person name="Yang H."/>
            <person name="Li Z."/>
            <person name="Wang D."/>
            <person name="Zhang A."/>
            <person name="Wang J."/>
        </authorList>
    </citation>
    <scope>NUCLEOTIDE SEQUENCE</scope>
    <source>
        <strain evidence="8">cv. G1812</strain>
    </source>
</reference>
<evidence type="ECO:0000256" key="2">
    <source>
        <dbReference type="ARBA" id="ARBA00007557"/>
    </source>
</evidence>
<dbReference type="GO" id="GO:0005759">
    <property type="term" value="C:mitochondrial matrix"/>
    <property type="evidence" value="ECO:0007669"/>
    <property type="project" value="UniProtKB-SubCell"/>
</dbReference>
<dbReference type="AlphaFoldDB" id="A0A8R7V7T7"/>
<comment type="similarity">
    <text evidence="2">Belongs to the ETF beta-subunit/FixA family.</text>
</comment>
<feature type="domain" description="Electron transfer flavoprotein alpha/beta-subunit N-terminal" evidence="6">
    <location>
        <begin position="57"/>
        <end position="149"/>
    </location>
</feature>
<evidence type="ECO:0000256" key="3">
    <source>
        <dbReference type="ARBA" id="ARBA00022448"/>
    </source>
</evidence>
<protein>
    <recommendedName>
        <fullName evidence="6">Electron transfer flavoprotein alpha/beta-subunit N-terminal domain-containing protein</fullName>
    </recommendedName>
</protein>
<reference evidence="7" key="3">
    <citation type="submission" date="2022-06" db="UniProtKB">
        <authorList>
            <consortium name="EnsemblPlants"/>
        </authorList>
    </citation>
    <scope>IDENTIFICATION</scope>
</reference>